<name>A0ABW4MA15_9SPHN</name>
<dbReference type="RefSeq" id="WP_381511461.1">
    <property type="nucleotide sequence ID" value="NZ_JBHUEL010000003.1"/>
</dbReference>
<protein>
    <submittedName>
        <fullName evidence="2">Uncharacterized protein</fullName>
    </submittedName>
</protein>
<accession>A0ABW4MA15</accession>
<organism evidence="2 3">
    <name type="scientific">Sphingorhabdus buctiana</name>
    <dbReference type="NCBI Taxonomy" id="1508805"/>
    <lineage>
        <taxon>Bacteria</taxon>
        <taxon>Pseudomonadati</taxon>
        <taxon>Pseudomonadota</taxon>
        <taxon>Alphaproteobacteria</taxon>
        <taxon>Sphingomonadales</taxon>
        <taxon>Sphingomonadaceae</taxon>
        <taxon>Sphingorhabdus</taxon>
    </lineage>
</organism>
<dbReference type="PIRSF" id="PIRSF032038">
    <property type="entry name" value="UCP023238"/>
    <property type="match status" value="1"/>
</dbReference>
<gene>
    <name evidence="2" type="ORF">ACFSAG_03565</name>
</gene>
<evidence type="ECO:0000313" key="2">
    <source>
        <dbReference type="EMBL" id="MFD1765916.1"/>
    </source>
</evidence>
<keyword evidence="3" id="KW-1185">Reference proteome</keyword>
<evidence type="ECO:0000256" key="1">
    <source>
        <dbReference type="SAM" id="SignalP"/>
    </source>
</evidence>
<feature type="signal peptide" evidence="1">
    <location>
        <begin position="1"/>
        <end position="23"/>
    </location>
</feature>
<reference evidence="3" key="1">
    <citation type="journal article" date="2019" name="Int. J. Syst. Evol. Microbiol.">
        <title>The Global Catalogue of Microorganisms (GCM) 10K type strain sequencing project: providing services to taxonomists for standard genome sequencing and annotation.</title>
        <authorList>
            <consortium name="The Broad Institute Genomics Platform"/>
            <consortium name="The Broad Institute Genome Sequencing Center for Infectious Disease"/>
            <person name="Wu L."/>
            <person name="Ma J."/>
        </authorList>
    </citation>
    <scope>NUCLEOTIDE SEQUENCE [LARGE SCALE GENOMIC DNA]</scope>
    <source>
        <strain evidence="3">CGMCC 1.12449</strain>
    </source>
</reference>
<sequence length="182" mass="19948">MSRLRTVSIATLALALAAVPAGAKDKDETKVAPKIFQDVVDCRKIEADAERLACYDSKVASLESAQQNKQLYIADKEEVKKSRRGLFGLALPDLGIFGGDDEDDTDEDVIKQIEAVIKTVRTSSTGYVFTLEDGAVWAQTEDRYPGITPKAGHKILIKRAAMGSYVGSVEGRPSFRIKRRID</sequence>
<dbReference type="InterPro" id="IPR016987">
    <property type="entry name" value="UCP023238"/>
</dbReference>
<proteinExistence type="predicted"/>
<keyword evidence="1" id="KW-0732">Signal</keyword>
<dbReference type="Proteomes" id="UP001597215">
    <property type="component" value="Unassembled WGS sequence"/>
</dbReference>
<feature type="chain" id="PRO_5047187374" evidence="1">
    <location>
        <begin position="24"/>
        <end position="182"/>
    </location>
</feature>
<comment type="caution">
    <text evidence="2">The sequence shown here is derived from an EMBL/GenBank/DDBJ whole genome shotgun (WGS) entry which is preliminary data.</text>
</comment>
<evidence type="ECO:0000313" key="3">
    <source>
        <dbReference type="Proteomes" id="UP001597215"/>
    </source>
</evidence>
<dbReference type="EMBL" id="JBHUEL010000003">
    <property type="protein sequence ID" value="MFD1765916.1"/>
    <property type="molecule type" value="Genomic_DNA"/>
</dbReference>